<dbReference type="InterPro" id="IPR003593">
    <property type="entry name" value="AAA+_ATPase"/>
</dbReference>
<dbReference type="Pfam" id="PF00005">
    <property type="entry name" value="ABC_tran"/>
    <property type="match status" value="1"/>
</dbReference>
<evidence type="ECO:0000256" key="3">
    <source>
        <dbReference type="ARBA" id="ARBA00022840"/>
    </source>
</evidence>
<keyword evidence="6" id="KW-1185">Reference proteome</keyword>
<gene>
    <name evidence="5" type="ORF">ADM99_05725</name>
</gene>
<sequence>MEPKKKIIETINLMKTYGDGDNEVIAVNSISITITEGEFVAIMGPSGSGKSTLMNILACLDRPTSGQYILNGEDVSHHSRTELARIRGRELGFVFQSFNLLPRMTAIENVMLPLMYRPDKPTTMQERKEMAMKVLTSVGLGARADHLPSELSGGQQQRVAIARVLINDPILILADEPTGNLDTKSSEEIMDMLHELHDRGRTIVMVTHEPEIAAHTERILHIRDGRLHSDEKNGHHYARRVLQPIDMQPQKI</sequence>
<proteinExistence type="predicted"/>
<accession>A0A0P6XSR5</accession>
<comment type="caution">
    <text evidence="5">The sequence shown here is derived from an EMBL/GenBank/DDBJ whole genome shotgun (WGS) entry which is preliminary data.</text>
</comment>
<dbReference type="GO" id="GO:0016887">
    <property type="term" value="F:ATP hydrolysis activity"/>
    <property type="evidence" value="ECO:0007669"/>
    <property type="project" value="InterPro"/>
</dbReference>
<evidence type="ECO:0000313" key="6">
    <source>
        <dbReference type="Proteomes" id="UP000050430"/>
    </source>
</evidence>
<dbReference type="CDD" id="cd03255">
    <property type="entry name" value="ABC_MJ0796_LolCDE_FtsE"/>
    <property type="match status" value="1"/>
</dbReference>
<dbReference type="GO" id="GO:0022857">
    <property type="term" value="F:transmembrane transporter activity"/>
    <property type="evidence" value="ECO:0007669"/>
    <property type="project" value="TreeGrafter"/>
</dbReference>
<reference evidence="5 6" key="1">
    <citation type="submission" date="2015-07" db="EMBL/GenBank/DDBJ databases">
        <title>Genome sequence of Leptolinea tardivitalis DSM 16556.</title>
        <authorList>
            <person name="Hemp J."/>
            <person name="Ward L.M."/>
            <person name="Pace L.A."/>
            <person name="Fischer W.W."/>
        </authorList>
    </citation>
    <scope>NUCLEOTIDE SEQUENCE [LARGE SCALE GENOMIC DNA]</scope>
    <source>
        <strain evidence="5 6">YMTK-2</strain>
    </source>
</reference>
<dbReference type="STRING" id="229920.ADM99_05725"/>
<dbReference type="Proteomes" id="UP000050430">
    <property type="component" value="Unassembled WGS sequence"/>
</dbReference>
<dbReference type="FunFam" id="3.40.50.300:FF:000032">
    <property type="entry name" value="Export ABC transporter ATP-binding protein"/>
    <property type="match status" value="1"/>
</dbReference>
<evidence type="ECO:0000256" key="1">
    <source>
        <dbReference type="ARBA" id="ARBA00022448"/>
    </source>
</evidence>
<dbReference type="AlphaFoldDB" id="A0A0P6XSR5"/>
<dbReference type="GO" id="GO:0098796">
    <property type="term" value="C:membrane protein complex"/>
    <property type="evidence" value="ECO:0007669"/>
    <property type="project" value="UniProtKB-ARBA"/>
</dbReference>
<protein>
    <submittedName>
        <fullName evidence="5">Macrolide ABC transporter ATP-binding protein</fullName>
    </submittedName>
</protein>
<dbReference type="EMBL" id="LGCK01000007">
    <property type="protein sequence ID" value="KPL72606.1"/>
    <property type="molecule type" value="Genomic_DNA"/>
</dbReference>
<keyword evidence="3 5" id="KW-0067">ATP-binding</keyword>
<dbReference type="SMART" id="SM00382">
    <property type="entry name" value="AAA"/>
    <property type="match status" value="1"/>
</dbReference>
<feature type="domain" description="ABC transporter" evidence="4">
    <location>
        <begin position="8"/>
        <end position="249"/>
    </location>
</feature>
<dbReference type="GO" id="GO:0005524">
    <property type="term" value="F:ATP binding"/>
    <property type="evidence" value="ECO:0007669"/>
    <property type="project" value="UniProtKB-KW"/>
</dbReference>
<evidence type="ECO:0000313" key="5">
    <source>
        <dbReference type="EMBL" id="KPL72606.1"/>
    </source>
</evidence>
<dbReference type="PROSITE" id="PS00211">
    <property type="entry name" value="ABC_TRANSPORTER_1"/>
    <property type="match status" value="1"/>
</dbReference>
<dbReference type="InterPro" id="IPR027417">
    <property type="entry name" value="P-loop_NTPase"/>
</dbReference>
<dbReference type="Gene3D" id="3.40.50.300">
    <property type="entry name" value="P-loop containing nucleotide triphosphate hydrolases"/>
    <property type="match status" value="1"/>
</dbReference>
<dbReference type="InterPro" id="IPR015854">
    <property type="entry name" value="ABC_transpr_LolD-like"/>
</dbReference>
<dbReference type="InterPro" id="IPR003439">
    <property type="entry name" value="ABC_transporter-like_ATP-bd"/>
</dbReference>
<name>A0A0P6XSR5_9CHLR</name>
<evidence type="ECO:0000256" key="2">
    <source>
        <dbReference type="ARBA" id="ARBA00022741"/>
    </source>
</evidence>
<dbReference type="PANTHER" id="PTHR24220:SF86">
    <property type="entry name" value="ABC TRANSPORTER ABCH.1"/>
    <property type="match status" value="1"/>
</dbReference>
<organism evidence="5 6">
    <name type="scientific">Leptolinea tardivitalis</name>
    <dbReference type="NCBI Taxonomy" id="229920"/>
    <lineage>
        <taxon>Bacteria</taxon>
        <taxon>Bacillati</taxon>
        <taxon>Chloroflexota</taxon>
        <taxon>Anaerolineae</taxon>
        <taxon>Anaerolineales</taxon>
        <taxon>Anaerolineaceae</taxon>
        <taxon>Leptolinea</taxon>
    </lineage>
</organism>
<dbReference type="InterPro" id="IPR017871">
    <property type="entry name" value="ABC_transporter-like_CS"/>
</dbReference>
<keyword evidence="2" id="KW-0547">Nucleotide-binding</keyword>
<dbReference type="SUPFAM" id="SSF52540">
    <property type="entry name" value="P-loop containing nucleoside triphosphate hydrolases"/>
    <property type="match status" value="1"/>
</dbReference>
<dbReference type="GO" id="GO:0005886">
    <property type="term" value="C:plasma membrane"/>
    <property type="evidence" value="ECO:0007669"/>
    <property type="project" value="TreeGrafter"/>
</dbReference>
<dbReference type="PROSITE" id="PS50893">
    <property type="entry name" value="ABC_TRANSPORTER_2"/>
    <property type="match status" value="1"/>
</dbReference>
<dbReference type="RefSeq" id="WP_062421341.1">
    <property type="nucleotide sequence ID" value="NZ_BBYA01000008.1"/>
</dbReference>
<dbReference type="InterPro" id="IPR017911">
    <property type="entry name" value="MacB-like_ATP-bd"/>
</dbReference>
<dbReference type="PANTHER" id="PTHR24220">
    <property type="entry name" value="IMPORT ATP-BINDING PROTEIN"/>
    <property type="match status" value="1"/>
</dbReference>
<keyword evidence="1" id="KW-0813">Transport</keyword>
<evidence type="ECO:0000259" key="4">
    <source>
        <dbReference type="PROSITE" id="PS50893"/>
    </source>
</evidence>